<reference evidence="1 2" key="1">
    <citation type="journal article" date="2020" name="Mol. Biol. Evol.">
        <title>Distinct Expression and Methylation Patterns for Genes with Different Fates following a Single Whole-Genome Duplication in Flowering Plants.</title>
        <authorList>
            <person name="Shi T."/>
            <person name="Rahmani R.S."/>
            <person name="Gugger P.F."/>
            <person name="Wang M."/>
            <person name="Li H."/>
            <person name="Zhang Y."/>
            <person name="Li Z."/>
            <person name="Wang Q."/>
            <person name="Van de Peer Y."/>
            <person name="Marchal K."/>
            <person name="Chen J."/>
        </authorList>
    </citation>
    <scope>NUCLEOTIDE SEQUENCE [LARGE SCALE GENOMIC DNA]</scope>
    <source>
        <tissue evidence="1">Leaf</tissue>
    </source>
</reference>
<proteinExistence type="predicted"/>
<name>A0A822Z1L2_NELNU</name>
<evidence type="ECO:0000313" key="2">
    <source>
        <dbReference type="Proteomes" id="UP000607653"/>
    </source>
</evidence>
<evidence type="ECO:0000313" key="1">
    <source>
        <dbReference type="EMBL" id="DAD37345.1"/>
    </source>
</evidence>
<dbReference type="Proteomes" id="UP000607653">
    <property type="component" value="Unassembled WGS sequence"/>
</dbReference>
<comment type="caution">
    <text evidence="1">The sequence shown here is derived from an EMBL/GenBank/DDBJ whole genome shotgun (WGS) entry which is preliminary data.</text>
</comment>
<keyword evidence="2" id="KW-1185">Reference proteome</keyword>
<dbReference type="EMBL" id="DUZY01000004">
    <property type="protein sequence ID" value="DAD37345.1"/>
    <property type="molecule type" value="Genomic_DNA"/>
</dbReference>
<accession>A0A822Z1L2</accession>
<gene>
    <name evidence="1" type="ORF">HUJ06_007986</name>
</gene>
<evidence type="ECO:0008006" key="3">
    <source>
        <dbReference type="Google" id="ProtNLM"/>
    </source>
</evidence>
<sequence length="100" mass="10910">MLPSQPPANQPSEVIPFSKIETSKLILTRPDLGESLAAKNAPKLAESINCDGILIEGDSKQVIDCINAKVKPPWTANSIIQDIIALRDRLNMRVGFTRVS</sequence>
<protein>
    <recommendedName>
        <fullName evidence="3">RNase H type-1 domain-containing protein</fullName>
    </recommendedName>
</protein>
<organism evidence="1 2">
    <name type="scientific">Nelumbo nucifera</name>
    <name type="common">Sacred lotus</name>
    <dbReference type="NCBI Taxonomy" id="4432"/>
    <lineage>
        <taxon>Eukaryota</taxon>
        <taxon>Viridiplantae</taxon>
        <taxon>Streptophyta</taxon>
        <taxon>Embryophyta</taxon>
        <taxon>Tracheophyta</taxon>
        <taxon>Spermatophyta</taxon>
        <taxon>Magnoliopsida</taxon>
        <taxon>Proteales</taxon>
        <taxon>Nelumbonaceae</taxon>
        <taxon>Nelumbo</taxon>
    </lineage>
</organism>
<dbReference type="AlphaFoldDB" id="A0A822Z1L2"/>